<dbReference type="Gene3D" id="3.40.630.30">
    <property type="match status" value="1"/>
</dbReference>
<dbReference type="Pfam" id="PF13508">
    <property type="entry name" value="Acetyltransf_7"/>
    <property type="match status" value="1"/>
</dbReference>
<dbReference type="AlphaFoldDB" id="A0A4U8Z6A1"/>
<dbReference type="PANTHER" id="PTHR43233">
    <property type="entry name" value="FAMILY N-ACETYLTRANSFERASE, PUTATIVE (AFU_ORTHOLOGUE AFUA_6G03350)-RELATED"/>
    <property type="match status" value="1"/>
</dbReference>
<dbReference type="PANTHER" id="PTHR43233:SF1">
    <property type="entry name" value="FAMILY N-ACETYLTRANSFERASE, PUTATIVE (AFU_ORTHOLOGUE AFUA_6G03350)-RELATED"/>
    <property type="match status" value="1"/>
</dbReference>
<dbReference type="Proteomes" id="UP000294360">
    <property type="component" value="Chromosome"/>
</dbReference>
<dbReference type="CDD" id="cd04301">
    <property type="entry name" value="NAT_SF"/>
    <property type="match status" value="1"/>
</dbReference>
<name>A0A4U8Z6A1_METTU</name>
<dbReference type="GO" id="GO:0016747">
    <property type="term" value="F:acyltransferase activity, transferring groups other than amino-acyl groups"/>
    <property type="evidence" value="ECO:0007669"/>
    <property type="project" value="InterPro"/>
</dbReference>
<accession>A0A4U8Z6A1</accession>
<dbReference type="RefSeq" id="WP_134492077.1">
    <property type="nucleotide sequence ID" value="NZ_CP139089.1"/>
</dbReference>
<evidence type="ECO:0000313" key="3">
    <source>
        <dbReference type="Proteomes" id="UP000294360"/>
    </source>
</evidence>
<dbReference type="InterPro" id="IPR000182">
    <property type="entry name" value="GNAT_dom"/>
</dbReference>
<dbReference type="KEGG" id="mtun:MTUNDRAET4_4210"/>
<evidence type="ECO:0000313" key="2">
    <source>
        <dbReference type="EMBL" id="VFU11091.1"/>
    </source>
</evidence>
<dbReference type="EMBL" id="LR536450">
    <property type="protein sequence ID" value="VFU11091.1"/>
    <property type="molecule type" value="Genomic_DNA"/>
</dbReference>
<keyword evidence="2" id="KW-0808">Transferase</keyword>
<dbReference type="PROSITE" id="PS51186">
    <property type="entry name" value="GNAT"/>
    <property type="match status" value="1"/>
</dbReference>
<dbReference type="SUPFAM" id="SSF55729">
    <property type="entry name" value="Acyl-CoA N-acyltransferases (Nat)"/>
    <property type="match status" value="1"/>
</dbReference>
<dbReference type="InterPro" id="IPR053144">
    <property type="entry name" value="Acetyltransferase_Butenolide"/>
</dbReference>
<dbReference type="InterPro" id="IPR016181">
    <property type="entry name" value="Acyl_CoA_acyltransferase"/>
</dbReference>
<gene>
    <name evidence="2" type="ORF">MTUNDRAET4_4210</name>
</gene>
<dbReference type="OrthoDB" id="9775804at2"/>
<feature type="domain" description="N-acetyltransferase" evidence="1">
    <location>
        <begin position="3"/>
        <end position="134"/>
    </location>
</feature>
<protein>
    <submittedName>
        <fullName evidence="2">GCN5-related N-acetyltransferase</fullName>
    </submittedName>
</protein>
<reference evidence="2 3" key="1">
    <citation type="submission" date="2019-03" db="EMBL/GenBank/DDBJ databases">
        <authorList>
            <person name="Kox A.R. M."/>
        </authorList>
    </citation>
    <scope>NUCLEOTIDE SEQUENCE [LARGE SCALE GENOMIC DNA]</scope>
    <source>
        <strain evidence="2">MTUNDRAET4 annotated genome</strain>
    </source>
</reference>
<evidence type="ECO:0000259" key="1">
    <source>
        <dbReference type="PROSITE" id="PS51186"/>
    </source>
</evidence>
<proteinExistence type="predicted"/>
<organism evidence="2 3">
    <name type="scientific">Methylocella tundrae</name>
    <dbReference type="NCBI Taxonomy" id="227605"/>
    <lineage>
        <taxon>Bacteria</taxon>
        <taxon>Pseudomonadati</taxon>
        <taxon>Pseudomonadota</taxon>
        <taxon>Alphaproteobacteria</taxon>
        <taxon>Hyphomicrobiales</taxon>
        <taxon>Beijerinckiaceae</taxon>
        <taxon>Methylocella</taxon>
    </lineage>
</organism>
<sequence length="134" mass="14955">MAIEYAVVESLDLETFLTVLRNSGLAERRPVADQSRIRRMLENANLIVVARDGDNVVGVARSITDFSYCCYLSDLAVDRSHQGRGIGKRLIEETRKAAGPEAMCLLLSSPDAMAFYKAIGMPQPENAFLYKRER</sequence>